<gene>
    <name evidence="2" type="ORF">TPC1_30075</name>
</gene>
<proteinExistence type="predicted"/>
<dbReference type="AlphaFoldDB" id="A0A146K0E9"/>
<organism evidence="2">
    <name type="scientific">Trepomonas sp. PC1</name>
    <dbReference type="NCBI Taxonomy" id="1076344"/>
    <lineage>
        <taxon>Eukaryota</taxon>
        <taxon>Metamonada</taxon>
        <taxon>Diplomonadida</taxon>
        <taxon>Hexamitidae</taxon>
        <taxon>Hexamitinae</taxon>
        <taxon>Trepomonas</taxon>
    </lineage>
</organism>
<evidence type="ECO:0000313" key="2">
    <source>
        <dbReference type="EMBL" id="JAP90430.1"/>
    </source>
</evidence>
<sequence length="1079" mass="126478">TYANDSSKLGNWINDMESIQANRFEYGQQNKSFKYFLLDQSFFAEAQSYPPVAGLIFYTYSVELNDEKELMAIIGKMMTHTFNTLICLIPYSSHQQKYLPAKKLPKLKILTSTSKKVHCVVYDMSSNSFDFFRELQQFVKQEYAQQCRELNAIPFGSKQQNVIKLIKQLRLQQHLLDPADKQELITKIINMCWRQAELVVPINAELQLLLNNQYLFQNKGRYAFTLRDPQMAISRNDFIFKQINNVPGAANLKLEQIFEGIRPEMVKQLEVEQFYSKLHHETATDFEMLLFLFQLMIWFECDSTAIQEIYLRVIDMFKGIDKEIMTFVWGNYILQNYSENKYKKQVSLMTLKSLLNIRNYSQNWVEINKQLHESIKQKIKEQPQQVFQDAEQCPLITKQYFSQVYTENTLYKAFSDYKLQQYLIDEQQFESCLSQTIFRLVGTTSTDYALFLQLLELINEQKQFNTLAESHHSQILNYCVQGVIGLDMTSQLQKNIAITLITKMYQLKDISMNQKIKILMISTYYSMTCDKNVDLSFKLKCSKEDKLKATTIYNPKKLQFDGVSVSNPESIKIDNLGIHYAGNDRKQILQFFLQSKQFKFVRAAFRTLTEDSEFFPPSCVKPLKSGQNEISYAWSSQIKKTKDEYYYLSRIDVSSDEEVWFSVYSKYIPNQRFQSIIDRIKETTFENSDWVVLNPDLIVNAVLFDHQIIPKLLNENIYYDCEQYIVFHAKLQHQMQLYITVTGTDIEFRKPKDSENAIEFVQNVEQAVQSQPKENSDSSRRNSITEKSKFGSVSTQEGTARAYHASRQFLIKLCCFIKKGAKNPKIKILIDNLQSAPSIEFQLQPKNLIQLEYSVVKNQLILQYKFFQSLANMLLSYEFNKREMQKEQSFVAENEQNTEVIEITDFNLCLNGKFTVELFQQLKEESQTILDVTLPFKRQNSFNSETLFMSQTMIFDENPKTLMNLAQQKINHLNYFFSLHKEQFALIQQTNLIQNLKLNQTYQLQFVVQTKEKAQLKLQFNMEQILVEGLVDYQAENETIQINFTVLQSGYIQIPVFAQTGIQETGIKKAEVMEFYAEK</sequence>
<accession>A0A146K0E9</accession>
<name>A0A146K0E9_9EUKA</name>
<reference evidence="2" key="1">
    <citation type="submission" date="2015-07" db="EMBL/GenBank/DDBJ databases">
        <title>Adaptation to a free-living lifestyle via gene acquisitions in the diplomonad Trepomonas sp. PC1.</title>
        <authorList>
            <person name="Xu F."/>
            <person name="Jerlstrom-Hultqvist J."/>
            <person name="Kolisko M."/>
            <person name="Simpson A.G.B."/>
            <person name="Roger A.J."/>
            <person name="Svard S.G."/>
            <person name="Andersson J.O."/>
        </authorList>
    </citation>
    <scope>NUCLEOTIDE SEQUENCE</scope>
    <source>
        <strain evidence="2">PC1</strain>
    </source>
</reference>
<feature type="non-terminal residue" evidence="2">
    <location>
        <position position="1"/>
    </location>
</feature>
<evidence type="ECO:0000256" key="1">
    <source>
        <dbReference type="SAM" id="MobiDB-lite"/>
    </source>
</evidence>
<dbReference type="EMBL" id="GDID01006176">
    <property type="protein sequence ID" value="JAP90430.1"/>
    <property type="molecule type" value="Transcribed_RNA"/>
</dbReference>
<feature type="region of interest" description="Disordered" evidence="1">
    <location>
        <begin position="766"/>
        <end position="790"/>
    </location>
</feature>
<feature type="compositionally biased region" description="Basic and acidic residues" evidence="1">
    <location>
        <begin position="774"/>
        <end position="789"/>
    </location>
</feature>
<protein>
    <submittedName>
        <fullName evidence="2">Uncharacterized protein</fullName>
    </submittedName>
</protein>